<proteinExistence type="predicted"/>
<dbReference type="PANTHER" id="PTHR43798">
    <property type="entry name" value="MONOACYLGLYCEROL LIPASE"/>
    <property type="match status" value="1"/>
</dbReference>
<sequence length="468" mass="49816">MPGRRVECGTLTRPLVTGKSALGTIDIAYALVRRTDETRPARNTVMVNPGGPGAPAIVDASWYSSATASLQADHDLLLIDPRGTGVSTPVSCGLDAAEAFMISRAELRRGSADCAKALGPRAEGYTSAATADDFNAVRQKLGIAKVVLYGHSYGTYLLPIYAERHPQTVQSMVLSGAYPIHFDPLGRPSAEALRKTFRRICERSRACDGNAVLRDLSRVTARLRVKPLDIAVTAGGRPRTVVFTEDKLANLLTYSASSSVGSAPQDPSMIGSMPALIHKAARGDMGALRDYLAPMFQAAADSVGMGDLGQGTAVFCNDYPRVWSVNAPLHVRWRQHNRLLGQAGKRDFWPFSVRGYAEGQADSADLCIEWPAKGTARPYVSTGKFPDVPTLVVSGDLDSNTAAGNSRLAAAQFPRAEFLSVPNTGHVAEADSTGCALGLVTDFIRDEKLGDTSCLGAIPSIKVEPVGR</sequence>
<dbReference type="SUPFAM" id="SSF53474">
    <property type="entry name" value="alpha/beta-Hydrolases"/>
    <property type="match status" value="1"/>
</dbReference>
<evidence type="ECO:0000259" key="1">
    <source>
        <dbReference type="Pfam" id="PF00561"/>
    </source>
</evidence>
<comment type="caution">
    <text evidence="2">The sequence shown here is derived from an EMBL/GenBank/DDBJ whole genome shotgun (WGS) entry which is preliminary data.</text>
</comment>
<keyword evidence="2" id="KW-0378">Hydrolase</keyword>
<organism evidence="2 3">
    <name type="scientific">Sinosporangium siamense</name>
    <dbReference type="NCBI Taxonomy" id="1367973"/>
    <lineage>
        <taxon>Bacteria</taxon>
        <taxon>Bacillati</taxon>
        <taxon>Actinomycetota</taxon>
        <taxon>Actinomycetes</taxon>
        <taxon>Streptosporangiales</taxon>
        <taxon>Streptosporangiaceae</taxon>
        <taxon>Sinosporangium</taxon>
    </lineage>
</organism>
<dbReference type="PANTHER" id="PTHR43798:SF27">
    <property type="entry name" value="HYDROLASE ALPHA_BETA HYDROLASE FOLD FAMILY"/>
    <property type="match status" value="1"/>
</dbReference>
<dbReference type="InterPro" id="IPR050266">
    <property type="entry name" value="AB_hydrolase_sf"/>
</dbReference>
<reference evidence="2" key="1">
    <citation type="submission" date="2021-01" db="EMBL/GenBank/DDBJ databases">
        <title>Whole genome shotgun sequence of Sinosporangium siamense NBRC 109515.</title>
        <authorList>
            <person name="Komaki H."/>
            <person name="Tamura T."/>
        </authorList>
    </citation>
    <scope>NUCLEOTIDE SEQUENCE</scope>
    <source>
        <strain evidence="2">NBRC 109515</strain>
    </source>
</reference>
<dbReference type="GO" id="GO:0016020">
    <property type="term" value="C:membrane"/>
    <property type="evidence" value="ECO:0007669"/>
    <property type="project" value="TreeGrafter"/>
</dbReference>
<dbReference type="InterPro" id="IPR000073">
    <property type="entry name" value="AB_hydrolase_1"/>
</dbReference>
<accession>A0A919V9H4</accession>
<dbReference type="GO" id="GO:0016787">
    <property type="term" value="F:hydrolase activity"/>
    <property type="evidence" value="ECO:0007669"/>
    <property type="project" value="UniProtKB-KW"/>
</dbReference>
<dbReference type="Proteomes" id="UP000606172">
    <property type="component" value="Unassembled WGS sequence"/>
</dbReference>
<dbReference type="AlphaFoldDB" id="A0A919V9H4"/>
<evidence type="ECO:0000313" key="3">
    <source>
        <dbReference type="Proteomes" id="UP000606172"/>
    </source>
</evidence>
<protein>
    <submittedName>
        <fullName evidence="2">Alpha/beta hydrolase</fullName>
    </submittedName>
</protein>
<dbReference type="RefSeq" id="WP_204030514.1">
    <property type="nucleotide sequence ID" value="NZ_BOOW01000036.1"/>
</dbReference>
<gene>
    <name evidence="2" type="ORF">Ssi02_56790</name>
</gene>
<keyword evidence="3" id="KW-1185">Reference proteome</keyword>
<name>A0A919V9H4_9ACTN</name>
<dbReference type="Gene3D" id="3.40.50.1820">
    <property type="entry name" value="alpha/beta hydrolase"/>
    <property type="match status" value="1"/>
</dbReference>
<dbReference type="Pfam" id="PF00561">
    <property type="entry name" value="Abhydrolase_1"/>
    <property type="match status" value="1"/>
</dbReference>
<dbReference type="InterPro" id="IPR029058">
    <property type="entry name" value="AB_hydrolase_fold"/>
</dbReference>
<dbReference type="EMBL" id="BOOW01000036">
    <property type="protein sequence ID" value="GII95448.1"/>
    <property type="molecule type" value="Genomic_DNA"/>
</dbReference>
<evidence type="ECO:0000313" key="2">
    <source>
        <dbReference type="EMBL" id="GII95448.1"/>
    </source>
</evidence>
<feature type="domain" description="AB hydrolase-1" evidence="1">
    <location>
        <begin position="44"/>
        <end position="428"/>
    </location>
</feature>